<organism evidence="9 10">
    <name type="scientific">Frankliniella fusca</name>
    <dbReference type="NCBI Taxonomy" id="407009"/>
    <lineage>
        <taxon>Eukaryota</taxon>
        <taxon>Metazoa</taxon>
        <taxon>Ecdysozoa</taxon>
        <taxon>Arthropoda</taxon>
        <taxon>Hexapoda</taxon>
        <taxon>Insecta</taxon>
        <taxon>Pterygota</taxon>
        <taxon>Neoptera</taxon>
        <taxon>Paraneoptera</taxon>
        <taxon>Thysanoptera</taxon>
        <taxon>Terebrantia</taxon>
        <taxon>Thripoidea</taxon>
        <taxon>Thripidae</taxon>
        <taxon>Frankliniella</taxon>
    </lineage>
</organism>
<comment type="caution">
    <text evidence="9">The sequence shown here is derived from an EMBL/GenBank/DDBJ whole genome shotgun (WGS) entry which is preliminary data.</text>
</comment>
<keyword evidence="5" id="KW-0479">Metal-binding</keyword>
<accession>A0AAE1LSH0</accession>
<evidence type="ECO:0000256" key="1">
    <source>
        <dbReference type="ARBA" id="ARBA00001968"/>
    </source>
</evidence>
<dbReference type="Pfam" id="PF13359">
    <property type="entry name" value="DDE_Tnp_4"/>
    <property type="match status" value="1"/>
</dbReference>
<evidence type="ECO:0000256" key="6">
    <source>
        <dbReference type="ARBA" id="ARBA00022801"/>
    </source>
</evidence>
<dbReference type="EMBL" id="JAHWGI010001416">
    <property type="protein sequence ID" value="KAK3930981.1"/>
    <property type="molecule type" value="Genomic_DNA"/>
</dbReference>
<keyword evidence="7" id="KW-0539">Nucleus</keyword>
<keyword evidence="6" id="KW-0378">Hydrolase</keyword>
<proteinExistence type="inferred from homology"/>
<sequence>MFDALWLMCSAPGPSGANMDEENIKRAKIIRYRNIRDSQDPFNVSYNEFTHHYRLPQDMVKWLAMKIRLYVEQRSSPLAIPLERKLLCAISFYATGAYQRDVGRMVDHALSKSTVNRALRCKIPNTLGFIDGSLIRIIKPSLEANIQAHIGRTGNTCINAQFVCDKGLKILHVNARFPGSTNDAFVYQNTLVRQRMQELYNERPCYLLGDSGYPQEPFLMTPFARNEAPQDRDSPEARYNRQHCRERNAVERMIGVLKMRWRCINKERVLHYTPVKAGKYTVVASFLHNLARDADLPGYLDIDNPGNADVHVAQDFNNLPAGRMLLLGQQERRRLVQHLDQQRREVN</sequence>
<evidence type="ECO:0000256" key="3">
    <source>
        <dbReference type="ARBA" id="ARBA00006958"/>
    </source>
</evidence>
<evidence type="ECO:0000313" key="10">
    <source>
        <dbReference type="Proteomes" id="UP001219518"/>
    </source>
</evidence>
<comment type="subcellular location">
    <subcellularLocation>
        <location evidence="2">Nucleus</location>
    </subcellularLocation>
</comment>
<evidence type="ECO:0000313" key="9">
    <source>
        <dbReference type="EMBL" id="KAK3930981.1"/>
    </source>
</evidence>
<feature type="domain" description="DDE Tnp4" evidence="8">
    <location>
        <begin position="130"/>
        <end position="289"/>
    </location>
</feature>
<dbReference type="GO" id="GO:0004518">
    <property type="term" value="F:nuclease activity"/>
    <property type="evidence" value="ECO:0007669"/>
    <property type="project" value="UniProtKB-KW"/>
</dbReference>
<comment type="similarity">
    <text evidence="3">Belongs to the HARBI1 family.</text>
</comment>
<dbReference type="GO" id="GO:0016787">
    <property type="term" value="F:hydrolase activity"/>
    <property type="evidence" value="ECO:0007669"/>
    <property type="project" value="UniProtKB-KW"/>
</dbReference>
<dbReference type="Proteomes" id="UP001219518">
    <property type="component" value="Unassembled WGS sequence"/>
</dbReference>
<dbReference type="GO" id="GO:0046872">
    <property type="term" value="F:metal ion binding"/>
    <property type="evidence" value="ECO:0007669"/>
    <property type="project" value="UniProtKB-KW"/>
</dbReference>
<evidence type="ECO:0000256" key="7">
    <source>
        <dbReference type="ARBA" id="ARBA00023242"/>
    </source>
</evidence>
<reference evidence="9" key="1">
    <citation type="submission" date="2021-07" db="EMBL/GenBank/DDBJ databases">
        <authorList>
            <person name="Catto M.A."/>
            <person name="Jacobson A."/>
            <person name="Kennedy G."/>
            <person name="Labadie P."/>
            <person name="Hunt B.G."/>
            <person name="Srinivasan R."/>
        </authorList>
    </citation>
    <scope>NUCLEOTIDE SEQUENCE</scope>
    <source>
        <strain evidence="9">PL_HMW_Pooled</strain>
        <tissue evidence="9">Head</tissue>
    </source>
</reference>
<evidence type="ECO:0000256" key="5">
    <source>
        <dbReference type="ARBA" id="ARBA00022723"/>
    </source>
</evidence>
<dbReference type="GO" id="GO:0005634">
    <property type="term" value="C:nucleus"/>
    <property type="evidence" value="ECO:0007669"/>
    <property type="project" value="UniProtKB-SubCell"/>
</dbReference>
<comment type="cofactor">
    <cofactor evidence="1">
        <name>a divalent metal cation</name>
        <dbReference type="ChEBI" id="CHEBI:60240"/>
    </cofactor>
</comment>
<reference evidence="9" key="2">
    <citation type="journal article" date="2023" name="BMC Genomics">
        <title>Pest status, molecular evolution, and epigenetic factors derived from the genome assembly of Frankliniella fusca, a thysanopteran phytovirus vector.</title>
        <authorList>
            <person name="Catto M.A."/>
            <person name="Labadie P.E."/>
            <person name="Jacobson A.L."/>
            <person name="Kennedy G.G."/>
            <person name="Srinivasan R."/>
            <person name="Hunt B.G."/>
        </authorList>
    </citation>
    <scope>NUCLEOTIDE SEQUENCE</scope>
    <source>
        <strain evidence="9">PL_HMW_Pooled</strain>
    </source>
</reference>
<dbReference type="InterPro" id="IPR027806">
    <property type="entry name" value="HARBI1_dom"/>
</dbReference>
<protein>
    <submittedName>
        <fullName evidence="9">Nuclease</fullName>
    </submittedName>
</protein>
<evidence type="ECO:0000256" key="2">
    <source>
        <dbReference type="ARBA" id="ARBA00004123"/>
    </source>
</evidence>
<name>A0AAE1LSH0_9NEOP</name>
<gene>
    <name evidence="9" type="ORF">KUF71_024893</name>
</gene>
<keyword evidence="4" id="KW-0540">Nuclease</keyword>
<dbReference type="PANTHER" id="PTHR22930">
    <property type="match status" value="1"/>
</dbReference>
<dbReference type="AlphaFoldDB" id="A0AAE1LSH0"/>
<keyword evidence="10" id="KW-1185">Reference proteome</keyword>
<evidence type="ECO:0000259" key="8">
    <source>
        <dbReference type="Pfam" id="PF13359"/>
    </source>
</evidence>
<dbReference type="InterPro" id="IPR045249">
    <property type="entry name" value="HARBI1-like"/>
</dbReference>
<dbReference type="PANTHER" id="PTHR22930:SF267">
    <property type="entry name" value="NUCLEASE HARBI1-RELATED"/>
    <property type="match status" value="1"/>
</dbReference>
<evidence type="ECO:0000256" key="4">
    <source>
        <dbReference type="ARBA" id="ARBA00022722"/>
    </source>
</evidence>